<comment type="caution">
    <text evidence="2">The sequence shown here is derived from an EMBL/GenBank/DDBJ whole genome shotgun (WGS) entry which is preliminary data.</text>
</comment>
<dbReference type="AlphaFoldDB" id="A0A4Y2NHI3"/>
<protein>
    <submittedName>
        <fullName evidence="2">Uncharacterized protein</fullName>
    </submittedName>
</protein>
<feature type="compositionally biased region" description="Polar residues" evidence="1">
    <location>
        <begin position="89"/>
        <end position="104"/>
    </location>
</feature>
<organism evidence="2 3">
    <name type="scientific">Araneus ventricosus</name>
    <name type="common">Orbweaver spider</name>
    <name type="synonym">Epeira ventricosa</name>
    <dbReference type="NCBI Taxonomy" id="182803"/>
    <lineage>
        <taxon>Eukaryota</taxon>
        <taxon>Metazoa</taxon>
        <taxon>Ecdysozoa</taxon>
        <taxon>Arthropoda</taxon>
        <taxon>Chelicerata</taxon>
        <taxon>Arachnida</taxon>
        <taxon>Araneae</taxon>
        <taxon>Araneomorphae</taxon>
        <taxon>Entelegynae</taxon>
        <taxon>Araneoidea</taxon>
        <taxon>Araneidae</taxon>
        <taxon>Araneus</taxon>
    </lineage>
</organism>
<accession>A0A4Y2NHI3</accession>
<proteinExistence type="predicted"/>
<gene>
    <name evidence="2" type="ORF">AVEN_220973_1</name>
</gene>
<keyword evidence="3" id="KW-1185">Reference proteome</keyword>
<name>A0A4Y2NHI3_ARAVE</name>
<evidence type="ECO:0000256" key="1">
    <source>
        <dbReference type="SAM" id="MobiDB-lite"/>
    </source>
</evidence>
<sequence length="183" mass="20495">MAINSSHVKGGGSGETASVYPFTRALPKDLPSQEPLVVGIAPTIVHKYETRATRGLAMPIAVGGWNSTVHKYETRATRGLVKPRAVGGWNSTDHSPQARNSSDSRFGHATRRWWLEFHRPQSPSTKLEIWPSYTPLEQGLTEDDPDRTVEFCESALKMHKNVPDQNWLKRLSLCVDRKAEHIL</sequence>
<dbReference type="Proteomes" id="UP000499080">
    <property type="component" value="Unassembled WGS sequence"/>
</dbReference>
<evidence type="ECO:0000313" key="3">
    <source>
        <dbReference type="Proteomes" id="UP000499080"/>
    </source>
</evidence>
<dbReference type="EMBL" id="BGPR01009169">
    <property type="protein sequence ID" value="GBN38363.1"/>
    <property type="molecule type" value="Genomic_DNA"/>
</dbReference>
<reference evidence="2 3" key="1">
    <citation type="journal article" date="2019" name="Sci. Rep.">
        <title>Orb-weaving spider Araneus ventricosus genome elucidates the spidroin gene catalogue.</title>
        <authorList>
            <person name="Kono N."/>
            <person name="Nakamura H."/>
            <person name="Ohtoshi R."/>
            <person name="Moran D.A.P."/>
            <person name="Shinohara A."/>
            <person name="Yoshida Y."/>
            <person name="Fujiwara M."/>
            <person name="Mori M."/>
            <person name="Tomita M."/>
            <person name="Arakawa K."/>
        </authorList>
    </citation>
    <scope>NUCLEOTIDE SEQUENCE [LARGE SCALE GENOMIC DNA]</scope>
</reference>
<evidence type="ECO:0000313" key="2">
    <source>
        <dbReference type="EMBL" id="GBN38363.1"/>
    </source>
</evidence>
<feature type="region of interest" description="Disordered" evidence="1">
    <location>
        <begin position="84"/>
        <end position="104"/>
    </location>
</feature>